<reference evidence="6" key="1">
    <citation type="submission" date="2016-02" db="EMBL/GenBank/DDBJ databases">
        <authorList>
            <person name="Sanders J.G."/>
            <person name="Lin J.Y."/>
            <person name="Wertz J.T."/>
            <person name="Russell J.A."/>
            <person name="Moreau C.S."/>
            <person name="Powell S."/>
        </authorList>
    </citation>
    <scope>NUCLEOTIDE SEQUENCE [LARGE SCALE GENOMIC DNA]</scope>
    <source>
        <strain evidence="6">CAG34</strain>
    </source>
</reference>
<dbReference type="Gene3D" id="3.40.50.300">
    <property type="entry name" value="P-loop containing nucleotide triphosphate hydrolases"/>
    <property type="match status" value="1"/>
</dbReference>
<dbReference type="SMART" id="SM00072">
    <property type="entry name" value="GuKc"/>
    <property type="match status" value="1"/>
</dbReference>
<dbReference type="InterPro" id="IPR027417">
    <property type="entry name" value="P-loop_NTPase"/>
</dbReference>
<keyword evidence="2" id="KW-0808">Transferase</keyword>
<organism evidence="5 6">
    <name type="scientific">Cephaloticoccus primus</name>
    <dbReference type="NCBI Taxonomy" id="1548207"/>
    <lineage>
        <taxon>Bacteria</taxon>
        <taxon>Pseudomonadati</taxon>
        <taxon>Verrucomicrobiota</taxon>
        <taxon>Opitutia</taxon>
        <taxon>Opitutales</taxon>
        <taxon>Opitutaceae</taxon>
        <taxon>Cephaloticoccus</taxon>
    </lineage>
</organism>
<dbReference type="PANTHER" id="PTHR23117">
    <property type="entry name" value="GUANYLATE KINASE-RELATED"/>
    <property type="match status" value="1"/>
</dbReference>
<dbReference type="InterPro" id="IPR020590">
    <property type="entry name" value="Guanylate_kinase_CS"/>
</dbReference>
<gene>
    <name evidence="5" type="ORF">AXK11_01260</name>
</gene>
<evidence type="ECO:0000313" key="5">
    <source>
        <dbReference type="EMBL" id="KXU38095.1"/>
    </source>
</evidence>
<dbReference type="PROSITE" id="PS50052">
    <property type="entry name" value="GUANYLATE_KINASE_2"/>
    <property type="match status" value="1"/>
</dbReference>
<comment type="similarity">
    <text evidence="1">Belongs to the guanylate kinase family.</text>
</comment>
<dbReference type="InterPro" id="IPR008145">
    <property type="entry name" value="GK/Ca_channel_bsu"/>
</dbReference>
<sequence>MTAQNRNPLFVVIAGPTASGKSTLCERLVKEPQLGFERVITTTTRAPRPGEIDGVHYHFLSPEVFEEKVRAGEFLEWAWVHGDRRYGTLASSVIEPLSRGQNLVANVDVQGVASLRACCPRFPLLARSLVPVFINITPEELQQRIRARGTDDEAEIARRMATAEKERAAASQFEHQIHSGSRDEDFAALLEIIEQAKSHRG</sequence>
<dbReference type="Pfam" id="PF00625">
    <property type="entry name" value="Guanylate_kin"/>
    <property type="match status" value="1"/>
</dbReference>
<dbReference type="AlphaFoldDB" id="A0A139SU60"/>
<dbReference type="InterPro" id="IPR008144">
    <property type="entry name" value="Guanylate_kin-like_dom"/>
</dbReference>
<keyword evidence="6" id="KW-1185">Reference proteome</keyword>
<feature type="domain" description="Guanylate kinase-like" evidence="4">
    <location>
        <begin position="8"/>
        <end position="194"/>
    </location>
</feature>
<dbReference type="Proteomes" id="UP000070058">
    <property type="component" value="Unassembled WGS sequence"/>
</dbReference>
<evidence type="ECO:0000256" key="3">
    <source>
        <dbReference type="ARBA" id="ARBA00022777"/>
    </source>
</evidence>
<evidence type="ECO:0000256" key="1">
    <source>
        <dbReference type="ARBA" id="ARBA00005790"/>
    </source>
</evidence>
<proteinExistence type="inferred from homology"/>
<comment type="caution">
    <text evidence="5">The sequence shown here is derived from an EMBL/GenBank/DDBJ whole genome shotgun (WGS) entry which is preliminary data.</text>
</comment>
<evidence type="ECO:0000259" key="4">
    <source>
        <dbReference type="PROSITE" id="PS50052"/>
    </source>
</evidence>
<dbReference type="STRING" id="1548207.AXK11_01260"/>
<evidence type="ECO:0000256" key="2">
    <source>
        <dbReference type="ARBA" id="ARBA00022679"/>
    </source>
</evidence>
<dbReference type="PROSITE" id="PS00856">
    <property type="entry name" value="GUANYLATE_KINASE_1"/>
    <property type="match status" value="1"/>
</dbReference>
<name>A0A139SU60_9BACT</name>
<dbReference type="GO" id="GO:0004385">
    <property type="term" value="F:GMP kinase activity"/>
    <property type="evidence" value="ECO:0007669"/>
    <property type="project" value="TreeGrafter"/>
</dbReference>
<protein>
    <submittedName>
        <fullName evidence="5">Guanylate kinase</fullName>
    </submittedName>
</protein>
<dbReference type="EMBL" id="LSZQ01000009">
    <property type="protein sequence ID" value="KXU38095.1"/>
    <property type="molecule type" value="Genomic_DNA"/>
</dbReference>
<dbReference type="GO" id="GO:0005829">
    <property type="term" value="C:cytosol"/>
    <property type="evidence" value="ECO:0007669"/>
    <property type="project" value="TreeGrafter"/>
</dbReference>
<accession>A0A139SU60</accession>
<dbReference type="OrthoDB" id="9808150at2"/>
<dbReference type="CDD" id="cd00071">
    <property type="entry name" value="GMPK"/>
    <property type="match status" value="1"/>
</dbReference>
<keyword evidence="3 5" id="KW-0418">Kinase</keyword>
<dbReference type="SUPFAM" id="SSF52540">
    <property type="entry name" value="P-loop containing nucleoside triphosphate hydrolases"/>
    <property type="match status" value="1"/>
</dbReference>
<dbReference type="PANTHER" id="PTHR23117:SF13">
    <property type="entry name" value="GUANYLATE KINASE"/>
    <property type="match status" value="1"/>
</dbReference>
<evidence type="ECO:0000313" key="6">
    <source>
        <dbReference type="Proteomes" id="UP000070058"/>
    </source>
</evidence>